<reference evidence="1 2" key="1">
    <citation type="submission" date="2023-07" db="EMBL/GenBank/DDBJ databases">
        <title>Citrobacter selenititolerans sp. nov., isolated from seleniferous soil.</title>
        <authorList>
            <person name="Zhang S."/>
            <person name="Li K."/>
            <person name="Peng J."/>
            <person name="Wang H."/>
            <person name="Sun J."/>
            <person name="Guo Y."/>
        </authorList>
    </citation>
    <scope>NUCLEOTIDE SEQUENCE [LARGE SCALE GENOMIC DNA]</scope>
    <source>
        <strain evidence="1 2">S2-9</strain>
    </source>
</reference>
<dbReference type="Pfam" id="PF01963">
    <property type="entry name" value="TraB_PrgY_gumN"/>
    <property type="match status" value="1"/>
</dbReference>
<dbReference type="RefSeq" id="WP_276292534.1">
    <property type="nucleotide sequence ID" value="NZ_CP119862.1"/>
</dbReference>
<organism evidence="1 2">
    <name type="scientific">Citrobacter enshiensis</name>
    <dbReference type="NCBI Taxonomy" id="2971264"/>
    <lineage>
        <taxon>Bacteria</taxon>
        <taxon>Pseudomonadati</taxon>
        <taxon>Pseudomonadota</taxon>
        <taxon>Gammaproteobacteria</taxon>
        <taxon>Enterobacterales</taxon>
        <taxon>Enterobacteriaceae</taxon>
        <taxon>Citrobacter</taxon>
    </lineage>
</organism>
<dbReference type="PANTHER" id="PTHR40590:SF1">
    <property type="entry name" value="CYTOPLASMIC PROTEIN"/>
    <property type="match status" value="1"/>
</dbReference>
<dbReference type="CDD" id="cd14789">
    <property type="entry name" value="Tiki"/>
    <property type="match status" value="1"/>
</dbReference>
<dbReference type="InterPro" id="IPR002816">
    <property type="entry name" value="TraB/PrgY/GumN_fam"/>
</dbReference>
<comment type="caution">
    <text evidence="1">The sequence shown here is derived from an EMBL/GenBank/DDBJ whole genome shotgun (WGS) entry which is preliminary data.</text>
</comment>
<evidence type="ECO:0000313" key="1">
    <source>
        <dbReference type="EMBL" id="MDN8598224.1"/>
    </source>
</evidence>
<accession>A0ABT8PPP9</accession>
<dbReference type="InterPro" id="IPR047111">
    <property type="entry name" value="YbaP-like"/>
</dbReference>
<evidence type="ECO:0000313" key="2">
    <source>
        <dbReference type="Proteomes" id="UP001174867"/>
    </source>
</evidence>
<sequence>MDLMYWVKSFWRALRGNHYTWPAIDVVLPGNRHFHLVGSIHMGSRDMAPLPAKLLKKLRQADALIVEADVSGDDTPFVNLPTFAALEERISEEQLRHLHKVTDELGISASLFSTQPLWQIAMVLQATQAQQLGLRAEYGIDYQLLQAAKQAQKSIIELEGAASQIALLCQLPDNGLALLNDTLAHWHTNARLLQQMMSWWLKTPPQNNDLTLPNTFSQSLYDVLMHQRNIAWRDQLNAMPPGQYVVAVGALHLYGEGNLPELMR</sequence>
<protein>
    <submittedName>
        <fullName evidence="1">TraB/GumN family protein</fullName>
    </submittedName>
</protein>
<dbReference type="Proteomes" id="UP001174867">
    <property type="component" value="Unassembled WGS sequence"/>
</dbReference>
<dbReference type="PANTHER" id="PTHR40590">
    <property type="entry name" value="CYTOPLASMIC PROTEIN-RELATED"/>
    <property type="match status" value="1"/>
</dbReference>
<keyword evidence="2" id="KW-1185">Reference proteome</keyword>
<dbReference type="EMBL" id="JAUJYW010000001">
    <property type="protein sequence ID" value="MDN8598224.1"/>
    <property type="molecule type" value="Genomic_DNA"/>
</dbReference>
<name>A0ABT8PPP9_9ENTR</name>
<proteinExistence type="predicted"/>
<gene>
    <name evidence="1" type="ORF">Q0A17_02170</name>
</gene>